<feature type="region of interest" description="Disordered" evidence="1">
    <location>
        <begin position="249"/>
        <end position="274"/>
    </location>
</feature>
<feature type="compositionally biased region" description="Acidic residues" evidence="1">
    <location>
        <begin position="785"/>
        <end position="800"/>
    </location>
</feature>
<dbReference type="Pfam" id="PF00595">
    <property type="entry name" value="PDZ"/>
    <property type="match status" value="1"/>
</dbReference>
<dbReference type="PROSITE" id="PS50003">
    <property type="entry name" value="PH_DOMAIN"/>
    <property type="match status" value="1"/>
</dbReference>
<feature type="region of interest" description="Disordered" evidence="1">
    <location>
        <begin position="774"/>
        <end position="816"/>
    </location>
</feature>
<dbReference type="FunFam" id="2.30.29.30:FF:000092">
    <property type="entry name" value="Connector enhancer of kinase suppressor of Ras 2"/>
    <property type="match status" value="1"/>
</dbReference>
<dbReference type="InterPro" id="IPR010599">
    <property type="entry name" value="CNK2/3_dom"/>
</dbReference>
<dbReference type="PROSITE" id="PS51290">
    <property type="entry name" value="CRIC"/>
    <property type="match status" value="1"/>
</dbReference>
<dbReference type="GO" id="GO:0009966">
    <property type="term" value="P:regulation of signal transduction"/>
    <property type="evidence" value="ECO:0007669"/>
    <property type="project" value="InterPro"/>
</dbReference>
<evidence type="ECO:0000256" key="1">
    <source>
        <dbReference type="SAM" id="MobiDB-lite"/>
    </source>
</evidence>
<dbReference type="SMART" id="SM00228">
    <property type="entry name" value="PDZ"/>
    <property type="match status" value="1"/>
</dbReference>
<feature type="region of interest" description="Disordered" evidence="1">
    <location>
        <begin position="392"/>
        <end position="420"/>
    </location>
</feature>
<dbReference type="AlphaFoldDB" id="A0A8D1R067"/>
<dbReference type="SMART" id="SM00233">
    <property type="entry name" value="PH"/>
    <property type="match status" value="1"/>
</dbReference>
<feature type="compositionally biased region" description="Low complexity" evidence="1">
    <location>
        <begin position="640"/>
        <end position="650"/>
    </location>
</feature>
<feature type="region of interest" description="Disordered" evidence="1">
    <location>
        <begin position="449"/>
        <end position="469"/>
    </location>
</feature>
<reference evidence="6" key="1">
    <citation type="submission" date="2025-08" db="UniProtKB">
        <authorList>
            <consortium name="Ensembl"/>
        </authorList>
    </citation>
    <scope>IDENTIFICATION</scope>
</reference>
<organism evidence="6 7">
    <name type="scientific">Sus scrofa</name>
    <name type="common">Pig</name>
    <dbReference type="NCBI Taxonomy" id="9823"/>
    <lineage>
        <taxon>Eukaryota</taxon>
        <taxon>Metazoa</taxon>
        <taxon>Chordata</taxon>
        <taxon>Craniata</taxon>
        <taxon>Vertebrata</taxon>
        <taxon>Euteleostomi</taxon>
        <taxon>Mammalia</taxon>
        <taxon>Eutheria</taxon>
        <taxon>Laurasiatheria</taxon>
        <taxon>Artiodactyla</taxon>
        <taxon>Suina</taxon>
        <taxon>Suidae</taxon>
        <taxon>Sus</taxon>
    </lineage>
</organism>
<accession>A0A8D1R067</accession>
<dbReference type="InterPro" id="IPR051566">
    <property type="entry name" value="CNKSR"/>
</dbReference>
<dbReference type="GO" id="GO:0016020">
    <property type="term" value="C:membrane"/>
    <property type="evidence" value="ECO:0007669"/>
    <property type="project" value="InterPro"/>
</dbReference>
<dbReference type="FunFam" id="2.30.42.10:FF:000060">
    <property type="entry name" value="Connector enhancer of kinase suppressor of Ras 2"/>
    <property type="match status" value="1"/>
</dbReference>
<dbReference type="CDD" id="cd06748">
    <property type="entry name" value="PDZ_CNK1_2_3-like"/>
    <property type="match status" value="1"/>
</dbReference>
<evidence type="ECO:0000313" key="7">
    <source>
        <dbReference type="Proteomes" id="UP000694724"/>
    </source>
</evidence>
<keyword evidence="2" id="KW-0472">Membrane</keyword>
<feature type="domain" description="PH" evidence="3">
    <location>
        <begin position="480"/>
        <end position="579"/>
    </location>
</feature>
<evidence type="ECO:0008006" key="8">
    <source>
        <dbReference type="Google" id="ProtNLM"/>
    </source>
</evidence>
<dbReference type="Gene3D" id="2.30.42.10">
    <property type="match status" value="1"/>
</dbReference>
<dbReference type="GO" id="GO:0005737">
    <property type="term" value="C:cytoplasm"/>
    <property type="evidence" value="ECO:0007669"/>
    <property type="project" value="InterPro"/>
</dbReference>
<dbReference type="InterPro" id="IPR036034">
    <property type="entry name" value="PDZ_sf"/>
</dbReference>
<evidence type="ECO:0000313" key="6">
    <source>
        <dbReference type="Ensembl" id="ENSSSCP00055028619.1"/>
    </source>
</evidence>
<protein>
    <recommendedName>
        <fullName evidence="8">Connector enhancer of kinase suppressor of Ras 2</fullName>
    </recommendedName>
</protein>
<dbReference type="Gene3D" id="2.30.29.30">
    <property type="entry name" value="Pleckstrin-homology domain (PH domain)/Phosphotyrosine-binding domain (PTB)"/>
    <property type="match status" value="1"/>
</dbReference>
<dbReference type="InterPro" id="IPR001478">
    <property type="entry name" value="PDZ"/>
</dbReference>
<dbReference type="InterPro" id="IPR001849">
    <property type="entry name" value="PH_domain"/>
</dbReference>
<dbReference type="InterPro" id="IPR017874">
    <property type="entry name" value="CRIC_domain"/>
</dbReference>
<feature type="domain" description="PDZ" evidence="4">
    <location>
        <begin position="140"/>
        <end position="222"/>
    </location>
</feature>
<evidence type="ECO:0000256" key="2">
    <source>
        <dbReference type="SAM" id="Phobius"/>
    </source>
</evidence>
<feature type="transmembrane region" description="Helical" evidence="2">
    <location>
        <begin position="7"/>
        <end position="25"/>
    </location>
</feature>
<sequence>MKSKHCFLNLILFLTFPIFFLKYVPNIVYHIVNFRTSFHIIQNLILGYLFGDLSKAVPTNHSFPFPFYRSPFAAVTDYSVTRNNVIQLCLELTTIVQQDCTVYETENKILHVCKTLSGVCDHIISLSSDPLVSQSAHLEVIQLANIKPSEGLGMYIKSTYDGLHVITGTTENSPADRCKKIHAGDEVIQVNHQTVVGWQLKNLVNALREDPSGVILTLKKRPQSMLTSAPALLKNMRWKPLALQPLIPRSPTSSVATPSSTISTPTKRDSSALQDLYIPPPPAEPYIPRDEKGNLPCEDLRGHMVGKPVHKGSESPNSFLDQEYRKRFNIVEEDTVLYCYEYEKGRSSSQGRRESTPTYDTSVEIPWHDLKVVPENSLLRYMSNEKIAQEEYMFQRNSKKDTGKKSKKKGDKSSSPTHYSLLPSLQMDALRQDIMGTPVPETTLYHTFQQSSLQHKSKKKNKGPIAGKSKRRISCKDLGRGDCEGWLWKKKDAKSYFSQKWKKYWFVLKDASLYWYINEEDEKAEGFISLPEFKIDRASECRKKYAFKACHPKIKSFYFAAEHLDDMNRWLNRINMLTAGYAERERIKQEQDYWSESDKEEADTPSTPKQDSPPPPYDTYPRPPSMSCASPYVEAKHSRLSSTETSQSQSSHEEFRQEVTGSIVVSPIRKTASQRRSWQDLIETPLTSSGLHYLQTLPLEDSVFSDSAAISPEHRRQSTLPTQKCHLQDHYGPYPLAESERMQVLNGNGGKPRSFTLPRDSGFNHCCLNAPVSACDPQDDVQPTEVEEEEEEEEEEEGEAAGENIGDKSESREEKLGDSLQDLYRALEQASLSPLGEHRISTKMEYKLSFIKRCNDPVMNEKLHRLRILKSTLKAREGEVAIIDKVLDNPDLTSKEFQQWKQMYLDLFLDICQNTTSNDPISISSEVDVITSSLTHTHSYIETHV</sequence>
<dbReference type="Ensembl" id="ENSSSCT00055036039.1">
    <property type="protein sequence ID" value="ENSSSCP00055028619.1"/>
    <property type="gene ID" value="ENSSSCG00055017911.1"/>
</dbReference>
<feature type="compositionally biased region" description="Acidic residues" evidence="1">
    <location>
        <begin position="593"/>
        <end position="603"/>
    </location>
</feature>
<dbReference type="SUPFAM" id="SSF50156">
    <property type="entry name" value="PDZ domain-like"/>
    <property type="match status" value="1"/>
</dbReference>
<dbReference type="CDD" id="cd01260">
    <property type="entry name" value="PH_CNK_mammalian-like"/>
    <property type="match status" value="1"/>
</dbReference>
<evidence type="ECO:0000259" key="5">
    <source>
        <dbReference type="PROSITE" id="PS51290"/>
    </source>
</evidence>
<dbReference type="Pfam" id="PF00169">
    <property type="entry name" value="PH"/>
    <property type="match status" value="1"/>
</dbReference>
<feature type="compositionally biased region" description="Low complexity" evidence="1">
    <location>
        <begin position="249"/>
        <end position="265"/>
    </location>
</feature>
<feature type="compositionally biased region" description="Pro residues" evidence="1">
    <location>
        <begin position="611"/>
        <end position="624"/>
    </location>
</feature>
<dbReference type="Pfam" id="PF10534">
    <property type="entry name" value="CRIC_ras_sig"/>
    <property type="match status" value="1"/>
</dbReference>
<evidence type="ECO:0000259" key="4">
    <source>
        <dbReference type="PROSITE" id="PS50106"/>
    </source>
</evidence>
<proteinExistence type="predicted"/>
<feature type="compositionally biased region" description="Basic residues" evidence="1">
    <location>
        <begin position="455"/>
        <end position="469"/>
    </location>
</feature>
<evidence type="ECO:0000259" key="3">
    <source>
        <dbReference type="PROSITE" id="PS50003"/>
    </source>
</evidence>
<feature type="region of interest" description="Disordered" evidence="1">
    <location>
        <begin position="592"/>
        <end position="658"/>
    </location>
</feature>
<keyword evidence="2" id="KW-0812">Transmembrane</keyword>
<feature type="compositionally biased region" description="Basic and acidic residues" evidence="1">
    <location>
        <begin position="805"/>
        <end position="816"/>
    </location>
</feature>
<dbReference type="PROSITE" id="PS50106">
    <property type="entry name" value="PDZ"/>
    <property type="match status" value="1"/>
</dbReference>
<feature type="domain" description="CRIC" evidence="5">
    <location>
        <begin position="12"/>
        <end position="103"/>
    </location>
</feature>
<dbReference type="Pfam" id="PF06663">
    <property type="entry name" value="CNK2_3_dom"/>
    <property type="match status" value="1"/>
</dbReference>
<dbReference type="PANTHER" id="PTHR12844:SF21">
    <property type="entry name" value="CONNECTOR ENHANCER OF KINASE SUPPRESSOR OF RAS 2"/>
    <property type="match status" value="1"/>
</dbReference>
<dbReference type="PANTHER" id="PTHR12844">
    <property type="entry name" value="CONNECTOR ENCHANCER OF KINASE SUPPRESSOR OF RAS"/>
    <property type="match status" value="1"/>
</dbReference>
<dbReference type="InterPro" id="IPR011993">
    <property type="entry name" value="PH-like_dom_sf"/>
</dbReference>
<name>A0A8D1R067_PIG</name>
<keyword evidence="2" id="KW-1133">Transmembrane helix</keyword>
<dbReference type="SUPFAM" id="SSF50729">
    <property type="entry name" value="PH domain-like"/>
    <property type="match status" value="1"/>
</dbReference>
<dbReference type="Proteomes" id="UP000694724">
    <property type="component" value="Unplaced"/>
</dbReference>